<proteinExistence type="predicted"/>
<dbReference type="SUPFAM" id="SSF56003">
    <property type="entry name" value="Molybdenum cofactor-binding domain"/>
    <property type="match status" value="2"/>
</dbReference>
<sequence>MRIRNLEAPADGGDRHQDASATGTLDRRSFLKLTALAGGGLALGVAPMLASAQDAKAKPPSPPQAFLIIAPDSTVTVAVNRLEYGQGVHTALPMALAEELDVDWQSVRAVLAPAGEPYKDPVYGIQVTGGSTALNHSFTQYRELGARARAMLIAAAAQRWNVDPAACQTANGVVTSGSQRATYGELAPAAMALPVPQQVALKNPSQFRIVGKPTPRLDARAKLDGSLQYGMDWRLPNMRVAVVARPPRFGGQVASYDAAAAQAIQGVVDVVPIPTDRGGTGVAVIADGYWPAKLGRDALQVQWKDAGSTASSTALMAQYKTLAGQPGIVARAADTSAIPSAPHRIQADYAFPYLAHAPMEPLNCTIDIGPPNCNCGVKVWVGSQFQTIDRAAVARTLGVPVEKVELFTMMAGGGFGRRAVPTSDYVVEAANVAKAYVAAGYRGPVKVIWSREDDIRGGYYRPMHLHRVDIGLDGSGQVLGWDHVIVGQSIQKGSPFERVLVKNGVDTTMTEGVIDNDYGFPMQVSVHHPDVDVPVLWWRSVGHTHTAFVMETLVDELAHAARQDPVAYRMARLSGPEHARQREALQLAVDQSGYGTRQLPAGQAWGVAMHTSFDSAVAYVAEVSIDQDRPRVHRVTAGVHANRVINPMGAQAQIQGGCLFGLAMIAPGFAIEIENGATKNSNFTDFPPLRIQDAPRVDVFFVPSEDNPTGLGEPGVPPIAPAVANAVFALTGQRMRTLPFGPLQVASAATAVPAADEIDEVIPAGDCQIPHKPKLPGTAPHASHGQMATGQASPVPRHLRPKRQTGIPCLDHLTRNTT</sequence>
<evidence type="ECO:0000313" key="3">
    <source>
        <dbReference type="EMBL" id="MDB0524848.1"/>
    </source>
</evidence>
<evidence type="ECO:0000256" key="1">
    <source>
        <dbReference type="SAM" id="MobiDB-lite"/>
    </source>
</evidence>
<dbReference type="PANTHER" id="PTHR47495">
    <property type="entry name" value="ALDEHYDE DEHYDROGENASE"/>
    <property type="match status" value="1"/>
</dbReference>
<dbReference type="InterPro" id="IPR006311">
    <property type="entry name" value="TAT_signal"/>
</dbReference>
<dbReference type="Gene3D" id="3.30.365.10">
    <property type="entry name" value="Aldehyde oxidase/xanthine dehydrogenase, molybdopterin binding domain"/>
    <property type="match status" value="3"/>
</dbReference>
<evidence type="ECO:0000259" key="2">
    <source>
        <dbReference type="SMART" id="SM01008"/>
    </source>
</evidence>
<comment type="caution">
    <text evidence="3">The sequence shown here is derived from an EMBL/GenBank/DDBJ whole genome shotgun (WGS) entry which is preliminary data.</text>
</comment>
<dbReference type="Pfam" id="PF02738">
    <property type="entry name" value="MoCoBD_1"/>
    <property type="match status" value="1"/>
</dbReference>
<name>A0AAE3T7D1_RALSL</name>
<dbReference type="InterPro" id="IPR046867">
    <property type="entry name" value="AldOxase/xan_DH_MoCoBD2"/>
</dbReference>
<dbReference type="InterPro" id="IPR008274">
    <property type="entry name" value="AldOxase/xan_DH_MoCoBD1"/>
</dbReference>
<dbReference type="SMART" id="SM01008">
    <property type="entry name" value="Ald_Xan_dh_C"/>
    <property type="match status" value="1"/>
</dbReference>
<dbReference type="PANTHER" id="PTHR47495:SF2">
    <property type="entry name" value="ALDEHYDE DEHYDROGENASE"/>
    <property type="match status" value="1"/>
</dbReference>
<feature type="domain" description="Aldehyde oxidase/xanthine dehydrogenase a/b hammerhead" evidence="2">
    <location>
        <begin position="224"/>
        <end position="307"/>
    </location>
</feature>
<dbReference type="PROSITE" id="PS51318">
    <property type="entry name" value="TAT"/>
    <property type="match status" value="1"/>
</dbReference>
<dbReference type="InterPro" id="IPR052516">
    <property type="entry name" value="N-heterocyclic_Hydroxylase"/>
</dbReference>
<dbReference type="EMBL" id="JAIVEX010000019">
    <property type="protein sequence ID" value="MDB0524848.1"/>
    <property type="molecule type" value="Genomic_DNA"/>
</dbReference>
<dbReference type="InterPro" id="IPR019546">
    <property type="entry name" value="TAT_signal_bac_arc"/>
</dbReference>
<protein>
    <submittedName>
        <fullName evidence="3">Xanthine dehydrogenase family protein molybdopterin-binding subunit</fullName>
    </submittedName>
</protein>
<accession>A0AAE3T7D1</accession>
<dbReference type="Gene3D" id="3.90.1170.50">
    <property type="entry name" value="Aldehyde oxidase/xanthine dehydrogenase, a/b hammerhead"/>
    <property type="match status" value="1"/>
</dbReference>
<dbReference type="RefSeq" id="WP_184852045.1">
    <property type="nucleotide sequence ID" value="NZ_JABZEH010000002.1"/>
</dbReference>
<gene>
    <name evidence="3" type="ORF">LBW55_24850</name>
</gene>
<dbReference type="Pfam" id="PF20256">
    <property type="entry name" value="MoCoBD_2"/>
    <property type="match status" value="2"/>
</dbReference>
<dbReference type="InterPro" id="IPR000674">
    <property type="entry name" value="Ald_Oxase/Xan_DH_a/b"/>
</dbReference>
<dbReference type="NCBIfam" id="TIGR01409">
    <property type="entry name" value="TAT_signal_seq"/>
    <property type="match status" value="1"/>
</dbReference>
<reference evidence="3" key="1">
    <citation type="submission" date="2021-09" db="EMBL/GenBank/DDBJ databases">
        <title>Genomic analysis of Ralstonia spp.</title>
        <authorList>
            <person name="Aburjaile F."/>
            <person name="Ariute J.C."/>
            <person name="Pais A.K.L."/>
            <person name="Albuquerque G.M.R."/>
            <person name="Silva A.M.F."/>
            <person name="Brenig B."/>
            <person name="Azevedo V."/>
            <person name="Matiuzzi M."/>
            <person name="Ramos R."/>
            <person name="Goes-Neto A."/>
            <person name="Soares S."/>
            <person name="Iseppon A.M.B."/>
            <person name="Souza E."/>
            <person name="Gama M."/>
        </authorList>
    </citation>
    <scope>NUCLEOTIDE SEQUENCE</scope>
    <source>
        <strain evidence="3">B4</strain>
    </source>
</reference>
<feature type="region of interest" description="Disordered" evidence="1">
    <location>
        <begin position="775"/>
        <end position="807"/>
    </location>
</feature>
<dbReference type="AlphaFoldDB" id="A0AAE3T7D1"/>
<dbReference type="InterPro" id="IPR037165">
    <property type="entry name" value="AldOxase/xan_DH_Mopterin-bd_sf"/>
</dbReference>
<dbReference type="Proteomes" id="UP001143674">
    <property type="component" value="Unassembled WGS sequence"/>
</dbReference>
<evidence type="ECO:0000313" key="4">
    <source>
        <dbReference type="Proteomes" id="UP001143674"/>
    </source>
</evidence>
<dbReference type="GO" id="GO:0016491">
    <property type="term" value="F:oxidoreductase activity"/>
    <property type="evidence" value="ECO:0007669"/>
    <property type="project" value="InterPro"/>
</dbReference>
<feature type="region of interest" description="Disordered" evidence="1">
    <location>
        <begin position="1"/>
        <end position="21"/>
    </location>
</feature>
<organism evidence="3 4">
    <name type="scientific">Ralstonia solanacearum</name>
    <name type="common">Pseudomonas solanacearum</name>
    <dbReference type="NCBI Taxonomy" id="305"/>
    <lineage>
        <taxon>Bacteria</taxon>
        <taxon>Pseudomonadati</taxon>
        <taxon>Pseudomonadota</taxon>
        <taxon>Betaproteobacteria</taxon>
        <taxon>Burkholderiales</taxon>
        <taxon>Burkholderiaceae</taxon>
        <taxon>Ralstonia</taxon>
        <taxon>Ralstonia solanacearum species complex</taxon>
    </lineage>
</organism>